<name>A0A438CF42_VITVI</name>
<dbReference type="Gene3D" id="3.80.10.10">
    <property type="entry name" value="Ribonuclease Inhibitor"/>
    <property type="match status" value="1"/>
</dbReference>
<evidence type="ECO:0000313" key="5">
    <source>
        <dbReference type="Proteomes" id="UP000288805"/>
    </source>
</evidence>
<keyword evidence="1" id="KW-0433">Leucine-rich repeat</keyword>
<sequence length="353" mass="39980">MPNLRVLSLSNTKIVELPSDISNLVSLQYLDLSHTEIKKLPIEMKNLVQLKTLRLCASKLSSIPRGLISSLLMLQGVGMYNCGLYDQVAEGGVESYGNESLVEELESLKYLMDLSVTIASAYVFKRFLSSRKLPSCTLGICLKMFKGSSSLNLSSLENMKHLYAFMMKDFDSSREIKFDWAEKGKETVGYSSLNPKVKCFHGLRKVAINRCQMLKNLTWLIFAPNLLYLKIGQCDEMEEVIGKGVEDGGNLNPFTKLICLELNGLPQLKNVYRNPLPFLYLDRIEVIGCPKLKRLPLNSNSANQGRVVMVGKQEWWNELEWEDEATLNYFPSQFQSNIRTRGLGMIPIIINQI</sequence>
<protein>
    <submittedName>
        <fullName evidence="4">Disease resistance protein RPS5</fullName>
    </submittedName>
</protein>
<keyword evidence="2" id="KW-0677">Repeat</keyword>
<dbReference type="SMART" id="SM00369">
    <property type="entry name" value="LRR_TYP"/>
    <property type="match status" value="3"/>
</dbReference>
<dbReference type="SUPFAM" id="SSF52058">
    <property type="entry name" value="L domain-like"/>
    <property type="match status" value="1"/>
</dbReference>
<dbReference type="InterPro" id="IPR032675">
    <property type="entry name" value="LRR_dom_sf"/>
</dbReference>
<dbReference type="InterPro" id="IPR055414">
    <property type="entry name" value="LRR_R13L4/SHOC2-like"/>
</dbReference>
<evidence type="ECO:0000256" key="2">
    <source>
        <dbReference type="ARBA" id="ARBA00022737"/>
    </source>
</evidence>
<reference evidence="4 5" key="1">
    <citation type="journal article" date="2018" name="PLoS Genet.">
        <title>Population sequencing reveals clonal diversity and ancestral inbreeding in the grapevine cultivar Chardonnay.</title>
        <authorList>
            <person name="Roach M.J."/>
            <person name="Johnson D.L."/>
            <person name="Bohlmann J."/>
            <person name="van Vuuren H.J."/>
            <person name="Jones S.J."/>
            <person name="Pretorius I.S."/>
            <person name="Schmidt S.A."/>
            <person name="Borneman A.R."/>
        </authorList>
    </citation>
    <scope>NUCLEOTIDE SEQUENCE [LARGE SCALE GENOMIC DNA]</scope>
    <source>
        <strain evidence="5">cv. Chardonnay</strain>
        <tissue evidence="4">Leaf</tissue>
    </source>
</reference>
<organism evidence="4 5">
    <name type="scientific">Vitis vinifera</name>
    <name type="common">Grape</name>
    <dbReference type="NCBI Taxonomy" id="29760"/>
    <lineage>
        <taxon>Eukaryota</taxon>
        <taxon>Viridiplantae</taxon>
        <taxon>Streptophyta</taxon>
        <taxon>Embryophyta</taxon>
        <taxon>Tracheophyta</taxon>
        <taxon>Spermatophyta</taxon>
        <taxon>Magnoliopsida</taxon>
        <taxon>eudicotyledons</taxon>
        <taxon>Gunneridae</taxon>
        <taxon>Pentapetalae</taxon>
        <taxon>rosids</taxon>
        <taxon>Vitales</taxon>
        <taxon>Vitaceae</taxon>
        <taxon>Viteae</taxon>
        <taxon>Vitis</taxon>
    </lineage>
</organism>
<evidence type="ECO:0000313" key="4">
    <source>
        <dbReference type="EMBL" id="RVW21786.1"/>
    </source>
</evidence>
<dbReference type="Pfam" id="PF23598">
    <property type="entry name" value="LRR_14"/>
    <property type="match status" value="1"/>
</dbReference>
<evidence type="ECO:0000256" key="1">
    <source>
        <dbReference type="ARBA" id="ARBA00022614"/>
    </source>
</evidence>
<evidence type="ECO:0000259" key="3">
    <source>
        <dbReference type="Pfam" id="PF23598"/>
    </source>
</evidence>
<gene>
    <name evidence="4" type="primary">RPS5_20</name>
    <name evidence="4" type="ORF">CK203_109561</name>
</gene>
<dbReference type="AlphaFoldDB" id="A0A438CF42"/>
<dbReference type="PANTHER" id="PTHR47186:SF20">
    <property type="entry name" value="DISEASE RESISTANCE PROTEIN RPS5-LIKE"/>
    <property type="match status" value="1"/>
</dbReference>
<dbReference type="InterPro" id="IPR003591">
    <property type="entry name" value="Leu-rich_rpt_typical-subtyp"/>
</dbReference>
<dbReference type="PANTHER" id="PTHR47186">
    <property type="entry name" value="LEUCINE-RICH REPEAT-CONTAINING PROTEIN 57"/>
    <property type="match status" value="1"/>
</dbReference>
<dbReference type="EMBL" id="QGNW01002268">
    <property type="protein sequence ID" value="RVW21786.1"/>
    <property type="molecule type" value="Genomic_DNA"/>
</dbReference>
<dbReference type="Proteomes" id="UP000288805">
    <property type="component" value="Unassembled WGS sequence"/>
</dbReference>
<accession>A0A438CF42</accession>
<comment type="caution">
    <text evidence="4">The sequence shown here is derived from an EMBL/GenBank/DDBJ whole genome shotgun (WGS) entry which is preliminary data.</text>
</comment>
<feature type="domain" description="Disease resistance R13L4/SHOC-2-like LRR" evidence="3">
    <location>
        <begin position="3"/>
        <end position="239"/>
    </location>
</feature>
<proteinExistence type="predicted"/>